<evidence type="ECO:0000256" key="8">
    <source>
        <dbReference type="ARBA" id="ARBA00022532"/>
    </source>
</evidence>
<evidence type="ECO:0000256" key="9">
    <source>
        <dbReference type="ARBA" id="ARBA00022640"/>
    </source>
</evidence>
<comment type="subunit">
    <text evidence="5">Component of complex II composed of eight subunits in plants: four classical SDH subunits SDH1, SDH2, SDH3 and SDH4 (a flavoprotein (FP), an iron-sulfur protein (IP), and a cytochrome b composed of a large and a small subunit.), as well as four subunits unknown in mitochondria from bacteria and heterotrophic eukaryotes.</text>
</comment>
<dbReference type="Gene3D" id="1.10.1060.10">
    <property type="entry name" value="Alpha-helical ferredoxin"/>
    <property type="match status" value="1"/>
</dbReference>
<dbReference type="InterPro" id="IPR009051">
    <property type="entry name" value="Helical_ferredxn"/>
</dbReference>
<organism evidence="21 22">
    <name type="scientific">Ambrosia artemisiifolia</name>
    <name type="common">Common ragweed</name>
    <dbReference type="NCBI Taxonomy" id="4212"/>
    <lineage>
        <taxon>Eukaryota</taxon>
        <taxon>Viridiplantae</taxon>
        <taxon>Streptophyta</taxon>
        <taxon>Embryophyta</taxon>
        <taxon>Tracheophyta</taxon>
        <taxon>Spermatophyta</taxon>
        <taxon>Magnoliopsida</taxon>
        <taxon>eudicotyledons</taxon>
        <taxon>Gunneridae</taxon>
        <taxon>Pentapetalae</taxon>
        <taxon>asterids</taxon>
        <taxon>campanulids</taxon>
        <taxon>Asterales</taxon>
        <taxon>Asteraceae</taxon>
        <taxon>Asteroideae</taxon>
        <taxon>Heliantheae alliance</taxon>
        <taxon>Heliantheae</taxon>
        <taxon>Ambrosia</taxon>
    </lineage>
</organism>
<evidence type="ECO:0000256" key="1">
    <source>
        <dbReference type="ARBA" id="ARBA00002787"/>
    </source>
</evidence>
<evidence type="ECO:0000256" key="14">
    <source>
        <dbReference type="ARBA" id="ARBA00023014"/>
    </source>
</evidence>
<dbReference type="PROSITE" id="PS51379">
    <property type="entry name" value="4FE4S_FER_2"/>
    <property type="match status" value="1"/>
</dbReference>
<keyword evidence="16 17" id="KW-0003">3Fe-4S</keyword>
<evidence type="ECO:0000256" key="7">
    <source>
        <dbReference type="ARBA" id="ARBA00022528"/>
    </source>
</evidence>
<keyword evidence="14 17" id="KW-0411">Iron-sulfur</keyword>
<dbReference type="GO" id="GO:0005743">
    <property type="term" value="C:mitochondrial inner membrane"/>
    <property type="evidence" value="ECO:0007669"/>
    <property type="project" value="UniProtKB-SubCell"/>
</dbReference>
<feature type="domain" description="2Fe-2S ferredoxin-type" evidence="19">
    <location>
        <begin position="49"/>
        <end position="139"/>
    </location>
</feature>
<comment type="catalytic activity">
    <reaction evidence="17">
        <text>a quinone + succinate = fumarate + a quinol</text>
        <dbReference type="Rhea" id="RHEA:40523"/>
        <dbReference type="ChEBI" id="CHEBI:24646"/>
        <dbReference type="ChEBI" id="CHEBI:29806"/>
        <dbReference type="ChEBI" id="CHEBI:30031"/>
        <dbReference type="ChEBI" id="CHEBI:132124"/>
    </reaction>
</comment>
<dbReference type="InterPro" id="IPR006058">
    <property type="entry name" value="2Fe2S_fd_BS"/>
</dbReference>
<dbReference type="Pfam" id="PF13085">
    <property type="entry name" value="Fer2_3"/>
    <property type="match status" value="1"/>
</dbReference>
<dbReference type="InterPro" id="IPR017896">
    <property type="entry name" value="4Fe4S_Fe-S-bd"/>
</dbReference>
<dbReference type="SUPFAM" id="SSF46548">
    <property type="entry name" value="alpha-helical ferredoxin"/>
    <property type="match status" value="1"/>
</dbReference>
<dbReference type="PROSITE" id="PS51085">
    <property type="entry name" value="2FE2S_FER_2"/>
    <property type="match status" value="1"/>
</dbReference>
<dbReference type="Gene3D" id="3.10.20.30">
    <property type="match status" value="1"/>
</dbReference>
<dbReference type="EMBL" id="JAMZMK010008133">
    <property type="protein sequence ID" value="KAI7741833.1"/>
    <property type="molecule type" value="Genomic_DNA"/>
</dbReference>
<keyword evidence="7" id="KW-0150">Chloroplast</keyword>
<evidence type="ECO:0000256" key="13">
    <source>
        <dbReference type="ARBA" id="ARBA00023004"/>
    </source>
</evidence>
<keyword evidence="15" id="KW-0793">Thylakoid</keyword>
<protein>
    <recommendedName>
        <fullName evidence="17">Succinate dehydrogenase [ubiquinone] iron-sulfur subunit, mitochondrial</fullName>
        <ecNumber evidence="17">1.3.5.1</ecNumber>
    </recommendedName>
</protein>
<dbReference type="InterPro" id="IPR004489">
    <property type="entry name" value="Succ_DH/fum_Rdtase_Fe-S"/>
</dbReference>
<comment type="cofactor">
    <cofactor evidence="17">
        <name>[2Fe-2S] cluster</name>
        <dbReference type="ChEBI" id="CHEBI:190135"/>
    </cofactor>
    <text evidence="17">Binds 1 [2Fe-2S] cluster.</text>
</comment>
<dbReference type="GO" id="GO:0051537">
    <property type="term" value="F:2 iron, 2 sulfur cluster binding"/>
    <property type="evidence" value="ECO:0007669"/>
    <property type="project" value="UniProtKB-KW"/>
</dbReference>
<dbReference type="SUPFAM" id="SSF54292">
    <property type="entry name" value="2Fe-2S ferredoxin-like"/>
    <property type="match status" value="1"/>
</dbReference>
<comment type="cofactor">
    <cofactor evidence="17">
        <name>[4Fe-4S] cluster</name>
        <dbReference type="ChEBI" id="CHEBI:49883"/>
    </cofactor>
    <text evidence="17">Binds 1 [4Fe-4S] cluster.</text>
</comment>
<evidence type="ECO:0000256" key="3">
    <source>
        <dbReference type="ARBA" id="ARBA00004788"/>
    </source>
</evidence>
<proteinExistence type="inferred from homology"/>
<evidence type="ECO:0000259" key="19">
    <source>
        <dbReference type="PROSITE" id="PS51085"/>
    </source>
</evidence>
<dbReference type="AlphaFoldDB" id="A0AAD5CHF5"/>
<evidence type="ECO:0000313" key="22">
    <source>
        <dbReference type="Proteomes" id="UP001206925"/>
    </source>
</evidence>
<dbReference type="CDD" id="cd00207">
    <property type="entry name" value="fer2"/>
    <property type="match status" value="1"/>
</dbReference>
<keyword evidence="17" id="KW-0999">Mitochondrion inner membrane</keyword>
<dbReference type="InterPro" id="IPR036010">
    <property type="entry name" value="2Fe-2S_ferredoxin-like_sf"/>
</dbReference>
<gene>
    <name evidence="21" type="ORF">M8C21_003266</name>
</gene>
<dbReference type="GO" id="GO:0009055">
    <property type="term" value="F:electron transfer activity"/>
    <property type="evidence" value="ECO:0007669"/>
    <property type="project" value="InterPro"/>
</dbReference>
<dbReference type="InterPro" id="IPR001041">
    <property type="entry name" value="2Fe-2S_ferredoxin-type"/>
</dbReference>
<dbReference type="GO" id="GO:0051539">
    <property type="term" value="F:4 iron, 4 sulfur cluster binding"/>
    <property type="evidence" value="ECO:0007669"/>
    <property type="project" value="UniProtKB-KW"/>
</dbReference>
<evidence type="ECO:0000256" key="6">
    <source>
        <dbReference type="ARBA" id="ARBA00022485"/>
    </source>
</evidence>
<keyword evidence="12" id="KW-0560">Oxidoreductase</keyword>
<evidence type="ECO:0000256" key="17">
    <source>
        <dbReference type="RuleBase" id="RU361237"/>
    </source>
</evidence>
<keyword evidence="22" id="KW-1185">Reference proteome</keyword>
<comment type="caution">
    <text evidence="21">The sequence shown here is derived from an EMBL/GenBank/DDBJ whole genome shotgun (WGS) entry which is preliminary data.</text>
</comment>
<dbReference type="InterPro" id="IPR050573">
    <property type="entry name" value="SDH/FRD_Iron-Sulfur"/>
</dbReference>
<keyword evidence="17" id="KW-0496">Mitochondrion</keyword>
<evidence type="ECO:0000313" key="21">
    <source>
        <dbReference type="EMBL" id="KAI7741833.1"/>
    </source>
</evidence>
<dbReference type="PANTHER" id="PTHR11921:SF29">
    <property type="entry name" value="SUCCINATE DEHYDROGENASE [UBIQUINONE] IRON-SULFUR SUBUNIT, MITOCHONDRIAL"/>
    <property type="match status" value="1"/>
</dbReference>
<evidence type="ECO:0000256" key="18">
    <source>
        <dbReference type="SAM" id="MobiDB-lite"/>
    </source>
</evidence>
<dbReference type="InterPro" id="IPR017900">
    <property type="entry name" value="4Fe4S_Fe_S_CS"/>
</dbReference>
<keyword evidence="11 17" id="KW-0479">Metal-binding</keyword>
<evidence type="ECO:0000256" key="10">
    <source>
        <dbReference type="ARBA" id="ARBA00022714"/>
    </source>
</evidence>
<comment type="cofactor">
    <cofactor evidence="17">
        <name>[3Fe-4S] cluster</name>
        <dbReference type="ChEBI" id="CHEBI:21137"/>
    </cofactor>
    <text evidence="17">Binds 1 [3Fe-4S] cluster.</text>
</comment>
<keyword evidence="10 17" id="KW-0001">2Fe-2S</keyword>
<dbReference type="InterPro" id="IPR025192">
    <property type="entry name" value="Succ_DH/fum_Rdtase_N"/>
</dbReference>
<dbReference type="GO" id="GO:0051538">
    <property type="term" value="F:3 iron, 4 sulfur cluster binding"/>
    <property type="evidence" value="ECO:0007669"/>
    <property type="project" value="UniProtKB-KW"/>
</dbReference>
<comment type="pathway">
    <text evidence="3 17">Carbohydrate metabolism; tricarboxylic acid cycle; fumarate from succinate (eukaryal route): step 1/1.</text>
</comment>
<comment type="subcellular location">
    <subcellularLocation>
        <location evidence="2 17">Mitochondrion inner membrane</location>
        <topology evidence="2 17">Peripheral membrane protein</topology>
        <orientation evidence="2 17">Matrix side</orientation>
    </subcellularLocation>
</comment>
<comment type="function">
    <text evidence="1 17">Iron-sulfur protein (IP) subunit of succinate dehydrogenase (SDH) that is involved in complex II of the mitochondrial electron transport chain and is responsible for transferring electrons from succinate to ubiquinone (coenzyme Q).</text>
</comment>
<dbReference type="NCBIfam" id="TIGR00384">
    <property type="entry name" value="dhsB"/>
    <property type="match status" value="1"/>
</dbReference>
<evidence type="ECO:0000259" key="20">
    <source>
        <dbReference type="PROSITE" id="PS51379"/>
    </source>
</evidence>
<evidence type="ECO:0000256" key="2">
    <source>
        <dbReference type="ARBA" id="ARBA00004443"/>
    </source>
</evidence>
<feature type="domain" description="4Fe-4S ferredoxin-type" evidence="20">
    <location>
        <begin position="181"/>
        <end position="211"/>
    </location>
</feature>
<dbReference type="Pfam" id="PF13237">
    <property type="entry name" value="Fer4_10"/>
    <property type="match status" value="1"/>
</dbReference>
<keyword evidence="13 17" id="KW-0408">Iron</keyword>
<dbReference type="EC" id="1.3.5.1" evidence="17"/>
<dbReference type="GO" id="GO:0006124">
    <property type="term" value="P:ferredoxin metabolic process"/>
    <property type="evidence" value="ECO:0007669"/>
    <property type="project" value="UniProtKB-ARBA"/>
</dbReference>
<keyword evidence="6 17" id="KW-0004">4Fe-4S</keyword>
<dbReference type="PROSITE" id="PS00197">
    <property type="entry name" value="2FE2S_FER_1"/>
    <property type="match status" value="1"/>
</dbReference>
<evidence type="ECO:0000256" key="16">
    <source>
        <dbReference type="ARBA" id="ARBA00023291"/>
    </source>
</evidence>
<dbReference type="GO" id="GO:0022904">
    <property type="term" value="P:respiratory electron transport chain"/>
    <property type="evidence" value="ECO:0007669"/>
    <property type="project" value="TreeGrafter"/>
</dbReference>
<reference evidence="21" key="1">
    <citation type="submission" date="2022-06" db="EMBL/GenBank/DDBJ databases">
        <title>Uncovering the hologenomic basis of an extraordinary plant invasion.</title>
        <authorList>
            <person name="Bieker V.C."/>
            <person name="Martin M.D."/>
            <person name="Gilbert T."/>
            <person name="Hodgins K."/>
            <person name="Battlay P."/>
            <person name="Petersen B."/>
            <person name="Wilson J."/>
        </authorList>
    </citation>
    <scope>NUCLEOTIDE SEQUENCE</scope>
    <source>
        <strain evidence="21">AA19_3_7</strain>
        <tissue evidence="21">Leaf</tissue>
    </source>
</reference>
<comment type="similarity">
    <text evidence="4 17">Belongs to the succinate dehydrogenase/fumarate reductase iron-sulfur protein family.</text>
</comment>
<keyword evidence="9" id="KW-0934">Plastid</keyword>
<dbReference type="GO" id="GO:0008177">
    <property type="term" value="F:succinate dehydrogenase (quinone) activity"/>
    <property type="evidence" value="ECO:0007669"/>
    <property type="project" value="UniProtKB-EC"/>
</dbReference>
<feature type="region of interest" description="Disordered" evidence="18">
    <location>
        <begin position="21"/>
        <end position="43"/>
    </location>
</feature>
<sequence length="302" mass="34375">MANTLVRRSLTKLQTSPATKLFISRSHASEPQTPHSEPVSQPKPNLKTFQIYRWNPDSPSKPDLKNYQINLNDCGPMVLDALIKIKNEVDPTLTFRRSCREGICGSCAMNINGCNGLACLTKIEQKETTPTMITPLPHMFVIKDLVVDMTNFYNQYKSIEPWLKRKSPKTDGKEILQTKKDRAKLDGMYECILCSCCSTSCPSYWWNPESYLGPAALLHANRSPLTAMTLIIVLVDMIELTYCQCLSWWIMDSRDEYTKERLEAVNDEFKLYRCHTILNCARACPKGLNPGTQIQNIKSLQP</sequence>
<dbReference type="GO" id="GO:0046872">
    <property type="term" value="F:metal ion binding"/>
    <property type="evidence" value="ECO:0007669"/>
    <property type="project" value="UniProtKB-KW"/>
</dbReference>
<evidence type="ECO:0000256" key="12">
    <source>
        <dbReference type="ARBA" id="ARBA00023002"/>
    </source>
</evidence>
<dbReference type="InterPro" id="IPR012675">
    <property type="entry name" value="Beta-grasp_dom_sf"/>
</dbReference>
<evidence type="ECO:0000256" key="11">
    <source>
        <dbReference type="ARBA" id="ARBA00022723"/>
    </source>
</evidence>
<dbReference type="NCBIfam" id="NF004616">
    <property type="entry name" value="PRK05950.1"/>
    <property type="match status" value="1"/>
</dbReference>
<dbReference type="PANTHER" id="PTHR11921">
    <property type="entry name" value="SUCCINATE DEHYDROGENASE IRON-SULFUR PROTEIN"/>
    <property type="match status" value="1"/>
</dbReference>
<dbReference type="PROSITE" id="PS00198">
    <property type="entry name" value="4FE4S_FER_1"/>
    <property type="match status" value="1"/>
</dbReference>
<dbReference type="GO" id="GO:0009507">
    <property type="term" value="C:chloroplast"/>
    <property type="evidence" value="ECO:0007669"/>
    <property type="project" value="UniProtKB-ARBA"/>
</dbReference>
<dbReference type="GO" id="GO:0045273">
    <property type="term" value="C:respiratory chain complex II (succinate dehydrogenase)"/>
    <property type="evidence" value="ECO:0007669"/>
    <property type="project" value="UniProtKB-ARBA"/>
</dbReference>
<evidence type="ECO:0000256" key="15">
    <source>
        <dbReference type="ARBA" id="ARBA00023078"/>
    </source>
</evidence>
<name>A0AAD5CHF5_AMBAR</name>
<evidence type="ECO:0000256" key="4">
    <source>
        <dbReference type="ARBA" id="ARBA00009433"/>
    </source>
</evidence>
<dbReference type="Proteomes" id="UP001206925">
    <property type="component" value="Unassembled WGS sequence"/>
</dbReference>
<feature type="compositionally biased region" description="Polar residues" evidence="18">
    <location>
        <begin position="29"/>
        <end position="43"/>
    </location>
</feature>
<keyword evidence="17" id="KW-0472">Membrane</keyword>
<evidence type="ECO:0000256" key="5">
    <source>
        <dbReference type="ARBA" id="ARBA00011313"/>
    </source>
</evidence>
<accession>A0AAD5CHF5</accession>
<dbReference type="FunFam" id="3.10.20.30:FF:000007">
    <property type="entry name" value="Succinate dehydrogenase [ubiquinone] iron-sulfur subunit, mitochondrial"/>
    <property type="match status" value="1"/>
</dbReference>
<keyword evidence="8" id="KW-0816">Tricarboxylic acid cycle</keyword>
<dbReference type="GO" id="GO:0006099">
    <property type="term" value="P:tricarboxylic acid cycle"/>
    <property type="evidence" value="ECO:0007669"/>
    <property type="project" value="UniProtKB-KW"/>
</dbReference>